<evidence type="ECO:0000259" key="1">
    <source>
        <dbReference type="Pfam" id="PF13799"/>
    </source>
</evidence>
<dbReference type="InterPro" id="IPR025237">
    <property type="entry name" value="DUF4183"/>
</dbReference>
<accession>A0ABS4RHM0</accession>
<feature type="domain" description="DUF4183" evidence="1">
    <location>
        <begin position="38"/>
        <end position="114"/>
    </location>
</feature>
<evidence type="ECO:0000313" key="3">
    <source>
        <dbReference type="Proteomes" id="UP001519293"/>
    </source>
</evidence>
<dbReference type="Proteomes" id="UP001519293">
    <property type="component" value="Unassembled WGS sequence"/>
</dbReference>
<reference evidence="2 3" key="1">
    <citation type="submission" date="2021-03" db="EMBL/GenBank/DDBJ databases">
        <title>Genomic Encyclopedia of Type Strains, Phase IV (KMG-IV): sequencing the most valuable type-strain genomes for metagenomic binning, comparative biology and taxonomic classification.</title>
        <authorList>
            <person name="Goeker M."/>
        </authorList>
    </citation>
    <scope>NUCLEOTIDE SEQUENCE [LARGE SCALE GENOMIC DNA]</scope>
    <source>
        <strain evidence="2 3">DSM 26675</strain>
    </source>
</reference>
<keyword evidence="3" id="KW-1185">Reference proteome</keyword>
<proteinExistence type="predicted"/>
<name>A0ABS4RHM0_9BACI</name>
<comment type="caution">
    <text evidence="2">The sequence shown here is derived from an EMBL/GenBank/DDBJ whole genome shotgun (WGS) entry which is preliminary data.</text>
</comment>
<gene>
    <name evidence="2" type="ORF">J2Z40_002386</name>
</gene>
<protein>
    <recommendedName>
        <fullName evidence="1">DUF4183 domain-containing protein</fullName>
    </recommendedName>
</protein>
<sequence>MALQLMKLFISAATTTLVTPVNTRFFYVTEADAAAGTSLTIDAADFFQDNGEPVVELPDLELNNSYFNVYVNGVLQMEDLSTYTPGITAVGSLAFAVPADGEGILAGSPVVLEVVNFTPASTTDVET</sequence>
<evidence type="ECO:0000313" key="2">
    <source>
        <dbReference type="EMBL" id="MBP2241814.1"/>
    </source>
</evidence>
<dbReference type="EMBL" id="JAGIKZ010000012">
    <property type="protein sequence ID" value="MBP2241814.1"/>
    <property type="molecule type" value="Genomic_DNA"/>
</dbReference>
<dbReference type="RefSeq" id="WP_066400482.1">
    <property type="nucleotide sequence ID" value="NZ_JAGIKZ010000012.1"/>
</dbReference>
<organism evidence="2 3">
    <name type="scientific">Cytobacillus eiseniae</name>
    <dbReference type="NCBI Taxonomy" id="762947"/>
    <lineage>
        <taxon>Bacteria</taxon>
        <taxon>Bacillati</taxon>
        <taxon>Bacillota</taxon>
        <taxon>Bacilli</taxon>
        <taxon>Bacillales</taxon>
        <taxon>Bacillaceae</taxon>
        <taxon>Cytobacillus</taxon>
    </lineage>
</organism>
<dbReference type="Pfam" id="PF13799">
    <property type="entry name" value="DUF4183"/>
    <property type="match status" value="1"/>
</dbReference>